<name>A0A9N9KJR3_9GLOM</name>
<evidence type="ECO:0000313" key="1">
    <source>
        <dbReference type="EMBL" id="CAG8839781.1"/>
    </source>
</evidence>
<dbReference type="EMBL" id="CAJVQA010088224">
    <property type="protein sequence ID" value="CAG8839781.1"/>
    <property type="molecule type" value="Genomic_DNA"/>
</dbReference>
<feature type="non-terminal residue" evidence="1">
    <location>
        <position position="1"/>
    </location>
</feature>
<keyword evidence="2" id="KW-1185">Reference proteome</keyword>
<sequence>LYPGIENYEILKVCLAPLIQDLVTLKANGIIDTFGKHWKIELYFSSDWKFLAISLGFNAANSTFFCPW</sequence>
<dbReference type="OrthoDB" id="2433592at2759"/>
<comment type="caution">
    <text evidence="1">The sequence shown here is derived from an EMBL/GenBank/DDBJ whole genome shotgun (WGS) entry which is preliminary data.</text>
</comment>
<reference evidence="1" key="1">
    <citation type="submission" date="2021-06" db="EMBL/GenBank/DDBJ databases">
        <authorList>
            <person name="Kallberg Y."/>
            <person name="Tangrot J."/>
            <person name="Rosling A."/>
        </authorList>
    </citation>
    <scope>NUCLEOTIDE SEQUENCE</scope>
    <source>
        <strain evidence="1">FL966</strain>
    </source>
</reference>
<organism evidence="1 2">
    <name type="scientific">Cetraspora pellucida</name>
    <dbReference type="NCBI Taxonomy" id="1433469"/>
    <lineage>
        <taxon>Eukaryota</taxon>
        <taxon>Fungi</taxon>
        <taxon>Fungi incertae sedis</taxon>
        <taxon>Mucoromycota</taxon>
        <taxon>Glomeromycotina</taxon>
        <taxon>Glomeromycetes</taxon>
        <taxon>Diversisporales</taxon>
        <taxon>Gigasporaceae</taxon>
        <taxon>Cetraspora</taxon>
    </lineage>
</organism>
<evidence type="ECO:0000313" key="2">
    <source>
        <dbReference type="Proteomes" id="UP000789759"/>
    </source>
</evidence>
<protein>
    <submittedName>
        <fullName evidence="1">202_t:CDS:1</fullName>
    </submittedName>
</protein>
<dbReference type="AlphaFoldDB" id="A0A9N9KJR3"/>
<gene>
    <name evidence="1" type="ORF">CPELLU_LOCUS21917</name>
</gene>
<proteinExistence type="predicted"/>
<feature type="non-terminal residue" evidence="1">
    <location>
        <position position="68"/>
    </location>
</feature>
<dbReference type="Proteomes" id="UP000789759">
    <property type="component" value="Unassembled WGS sequence"/>
</dbReference>
<accession>A0A9N9KJR3</accession>